<dbReference type="EMBL" id="JAPFFF010000073">
    <property type="protein sequence ID" value="KAK8835844.1"/>
    <property type="molecule type" value="Genomic_DNA"/>
</dbReference>
<reference evidence="1 2" key="1">
    <citation type="submission" date="2024-04" db="EMBL/GenBank/DDBJ databases">
        <title>Tritrichomonas musculus Genome.</title>
        <authorList>
            <person name="Alves-Ferreira E."/>
            <person name="Grigg M."/>
            <person name="Lorenzi H."/>
            <person name="Galac M."/>
        </authorList>
    </citation>
    <scope>NUCLEOTIDE SEQUENCE [LARGE SCALE GENOMIC DNA]</scope>
    <source>
        <strain evidence="1 2">EAF2021</strain>
    </source>
</reference>
<evidence type="ECO:0000313" key="2">
    <source>
        <dbReference type="Proteomes" id="UP001470230"/>
    </source>
</evidence>
<sequence>MENEDEFVSDVKDDLKWCGIDLVQLYLTVSINEQQSVQSSSLASAAELYSVTEVKSIEIQQGMVKNTHMNELRTFPSLSRLTITENTILESLSEHSNMIS</sequence>
<protein>
    <submittedName>
        <fullName evidence="1">Uncharacterized protein</fullName>
    </submittedName>
</protein>
<accession>A0ABR2GPH1</accession>
<name>A0ABR2GPH1_9EUKA</name>
<dbReference type="Proteomes" id="UP001470230">
    <property type="component" value="Unassembled WGS sequence"/>
</dbReference>
<proteinExistence type="predicted"/>
<comment type="caution">
    <text evidence="1">The sequence shown here is derived from an EMBL/GenBank/DDBJ whole genome shotgun (WGS) entry which is preliminary data.</text>
</comment>
<organism evidence="1 2">
    <name type="scientific">Tritrichomonas musculus</name>
    <dbReference type="NCBI Taxonomy" id="1915356"/>
    <lineage>
        <taxon>Eukaryota</taxon>
        <taxon>Metamonada</taxon>
        <taxon>Parabasalia</taxon>
        <taxon>Tritrichomonadida</taxon>
        <taxon>Tritrichomonadidae</taxon>
        <taxon>Tritrichomonas</taxon>
    </lineage>
</organism>
<gene>
    <name evidence="1" type="ORF">M9Y10_040395</name>
</gene>
<evidence type="ECO:0000313" key="1">
    <source>
        <dbReference type="EMBL" id="KAK8835844.1"/>
    </source>
</evidence>
<keyword evidence="2" id="KW-1185">Reference proteome</keyword>